<organism evidence="1 2">
    <name type="scientific">Agathobacter rectalis</name>
    <dbReference type="NCBI Taxonomy" id="39491"/>
    <lineage>
        <taxon>Bacteria</taxon>
        <taxon>Bacillati</taxon>
        <taxon>Bacillota</taxon>
        <taxon>Clostridia</taxon>
        <taxon>Lachnospirales</taxon>
        <taxon>Lachnospiraceae</taxon>
        <taxon>Agathobacter</taxon>
    </lineage>
</organism>
<dbReference type="AlphaFoldDB" id="A0A3E4M326"/>
<dbReference type="RefSeq" id="WP_117685419.1">
    <property type="nucleotide sequence ID" value="NZ_QSQP01000004.1"/>
</dbReference>
<gene>
    <name evidence="1" type="ORF">DXD13_04095</name>
</gene>
<evidence type="ECO:0000313" key="1">
    <source>
        <dbReference type="EMBL" id="RGK44131.1"/>
    </source>
</evidence>
<comment type="caution">
    <text evidence="1">The sequence shown here is derived from an EMBL/GenBank/DDBJ whole genome shotgun (WGS) entry which is preliminary data.</text>
</comment>
<accession>A0A3E4M326</accession>
<sequence>MARRFNNTAKRHNHLTAEEKWERETTQLRALATSQFGEYCKNRFNVPEVEEAEKAFKEALRQISDPELRNTLDMATGKISYAYEILGFCAGHFAQDSRSRAAFF</sequence>
<dbReference type="Proteomes" id="UP000261052">
    <property type="component" value="Unassembled WGS sequence"/>
</dbReference>
<proteinExistence type="predicted"/>
<dbReference type="EMBL" id="QSQP01000004">
    <property type="protein sequence ID" value="RGK44131.1"/>
    <property type="molecule type" value="Genomic_DNA"/>
</dbReference>
<reference evidence="1 2" key="1">
    <citation type="submission" date="2018-08" db="EMBL/GenBank/DDBJ databases">
        <title>A genome reference for cultivated species of the human gut microbiota.</title>
        <authorList>
            <person name="Zou Y."/>
            <person name="Xue W."/>
            <person name="Luo G."/>
        </authorList>
    </citation>
    <scope>NUCLEOTIDE SEQUENCE [LARGE SCALE GENOMIC DNA]</scope>
    <source>
        <strain evidence="1 2">TF11-15AC</strain>
    </source>
</reference>
<protein>
    <submittedName>
        <fullName evidence="1">Uncharacterized protein</fullName>
    </submittedName>
</protein>
<name>A0A3E4M326_9FIRM</name>
<evidence type="ECO:0000313" key="2">
    <source>
        <dbReference type="Proteomes" id="UP000261052"/>
    </source>
</evidence>